<feature type="compositionally biased region" description="Low complexity" evidence="2">
    <location>
        <begin position="37"/>
        <end position="60"/>
    </location>
</feature>
<dbReference type="Proteomes" id="UP000663889">
    <property type="component" value="Unassembled WGS sequence"/>
</dbReference>
<evidence type="ECO:0000313" key="5">
    <source>
        <dbReference type="EMBL" id="CAF0992749.1"/>
    </source>
</evidence>
<keyword evidence="1" id="KW-0175">Coiled coil</keyword>
<dbReference type="Proteomes" id="UP000663864">
    <property type="component" value="Unassembled WGS sequence"/>
</dbReference>
<reference evidence="3" key="1">
    <citation type="submission" date="2021-02" db="EMBL/GenBank/DDBJ databases">
        <authorList>
            <person name="Nowell W R."/>
        </authorList>
    </citation>
    <scope>NUCLEOTIDE SEQUENCE</scope>
</reference>
<dbReference type="EMBL" id="CAJNOU010000421">
    <property type="protein sequence ID" value="CAF0992749.1"/>
    <property type="molecule type" value="Genomic_DNA"/>
</dbReference>
<gene>
    <name evidence="3" type="ORF">RFH988_LOCUS4727</name>
    <name evidence="5" type="ORF">SEV965_LOCUS10360</name>
    <name evidence="4" type="ORF">ZHD862_LOCUS4786</name>
</gene>
<feature type="region of interest" description="Disordered" evidence="2">
    <location>
        <begin position="36"/>
        <end position="60"/>
    </location>
</feature>
<evidence type="ECO:0000313" key="6">
    <source>
        <dbReference type="Proteomes" id="UP000663882"/>
    </source>
</evidence>
<evidence type="ECO:0000313" key="4">
    <source>
        <dbReference type="EMBL" id="CAF0849260.1"/>
    </source>
</evidence>
<sequence length="232" mass="27272">MFRVKKFVRRALLLCRFENHVDDHVYSTYDEAFTSESVSSKDTNSHSSSSDGGISSGHQSWMSSQTNVYDQICYDSIHTNTDNNSPSKYEDQSPPYIPTYLSDDATEHYYYRLPTPSSLITNETIPLKSHLTQQQSNSKKELHKELIYKQKMGQLLPKKPELLNVFKHRRDEEKKRDDVRMREQTKLEQILARQRQKIDETENVCSVSSNESAYSNEFEFVYHRIRQQQKKT</sequence>
<dbReference type="EMBL" id="CAJNOO010000125">
    <property type="protein sequence ID" value="CAF0816819.1"/>
    <property type="molecule type" value="Genomic_DNA"/>
</dbReference>
<dbReference type="Proteomes" id="UP000663882">
    <property type="component" value="Unassembled WGS sequence"/>
</dbReference>
<comment type="caution">
    <text evidence="3">The sequence shown here is derived from an EMBL/GenBank/DDBJ whole genome shotgun (WGS) entry which is preliminary data.</text>
</comment>
<dbReference type="PANTHER" id="PTHR16768">
    <property type="entry name" value="DOWN REGULATED IN RENAL CARCINOMA 1/TU3A"/>
    <property type="match status" value="1"/>
</dbReference>
<proteinExistence type="predicted"/>
<protein>
    <submittedName>
        <fullName evidence="3">Uncharacterized protein</fullName>
    </submittedName>
</protein>
<evidence type="ECO:0000256" key="1">
    <source>
        <dbReference type="ARBA" id="ARBA00023054"/>
    </source>
</evidence>
<evidence type="ECO:0000256" key="2">
    <source>
        <dbReference type="SAM" id="MobiDB-lite"/>
    </source>
</evidence>
<dbReference type="InterPro" id="IPR009533">
    <property type="entry name" value="FAM107"/>
</dbReference>
<organism evidence="3 6">
    <name type="scientific">Rotaria sordida</name>
    <dbReference type="NCBI Taxonomy" id="392033"/>
    <lineage>
        <taxon>Eukaryota</taxon>
        <taxon>Metazoa</taxon>
        <taxon>Spiralia</taxon>
        <taxon>Gnathifera</taxon>
        <taxon>Rotifera</taxon>
        <taxon>Eurotatoria</taxon>
        <taxon>Bdelloidea</taxon>
        <taxon>Philodinida</taxon>
        <taxon>Philodinidae</taxon>
        <taxon>Rotaria</taxon>
    </lineage>
</organism>
<dbReference type="Pfam" id="PF06625">
    <property type="entry name" value="DUF1151"/>
    <property type="match status" value="1"/>
</dbReference>
<dbReference type="EMBL" id="CAJNOT010000119">
    <property type="protein sequence ID" value="CAF0849260.1"/>
    <property type="molecule type" value="Genomic_DNA"/>
</dbReference>
<dbReference type="PANTHER" id="PTHR16768:SF5">
    <property type="entry name" value="FI14214P"/>
    <property type="match status" value="1"/>
</dbReference>
<dbReference type="OrthoDB" id="10037059at2759"/>
<dbReference type="AlphaFoldDB" id="A0A813U2M6"/>
<accession>A0A813U2M6</accession>
<name>A0A813U2M6_9BILA</name>
<evidence type="ECO:0000313" key="3">
    <source>
        <dbReference type="EMBL" id="CAF0816819.1"/>
    </source>
</evidence>